<name>A0A927BDG2_9BACT</name>
<accession>A0A927BDG2</accession>
<dbReference type="AlphaFoldDB" id="A0A927BDG2"/>
<organism evidence="1 2">
    <name type="scientific">Hymenobacter montanus</name>
    <dbReference type="NCBI Taxonomy" id="2771359"/>
    <lineage>
        <taxon>Bacteria</taxon>
        <taxon>Pseudomonadati</taxon>
        <taxon>Bacteroidota</taxon>
        <taxon>Cytophagia</taxon>
        <taxon>Cytophagales</taxon>
        <taxon>Hymenobacteraceae</taxon>
        <taxon>Hymenobacter</taxon>
    </lineage>
</organism>
<proteinExistence type="predicted"/>
<dbReference type="Proteomes" id="UP000612233">
    <property type="component" value="Unassembled WGS sequence"/>
</dbReference>
<gene>
    <name evidence="1" type="ORF">IC235_09325</name>
</gene>
<reference evidence="1" key="1">
    <citation type="submission" date="2020-09" db="EMBL/GenBank/DDBJ databases">
        <authorList>
            <person name="Kim M.K."/>
        </authorList>
    </citation>
    <scope>NUCLEOTIDE SEQUENCE</scope>
    <source>
        <strain evidence="1">BT664</strain>
    </source>
</reference>
<evidence type="ECO:0000313" key="1">
    <source>
        <dbReference type="EMBL" id="MBD2768089.1"/>
    </source>
</evidence>
<protein>
    <submittedName>
        <fullName evidence="1">Uncharacterized protein</fullName>
    </submittedName>
</protein>
<comment type="caution">
    <text evidence="1">The sequence shown here is derived from an EMBL/GenBank/DDBJ whole genome shotgun (WGS) entry which is preliminary data.</text>
</comment>
<dbReference type="EMBL" id="JACXAD010000008">
    <property type="protein sequence ID" value="MBD2768089.1"/>
    <property type="molecule type" value="Genomic_DNA"/>
</dbReference>
<sequence length="337" mass="38185">MVILLTITQCVSPASKEKIAGVKVPTEWVERVREYDYKQDNLPILKQLEGFIKSDTLAGETDSTHIGRGIVDQSSGGIFTLLFINLDDDPAVELVGIFGYARYDPILAVFKMINNSWYLIYREPFFIFNGESGIQIVNTPSANKTFYMRVLNERGSGVYQDAYRFYKLIHNKIYPCLELTNEARIYGWGLHLNQDVKLRLDFSSTSSDEFRASYAYRFFPGPGYDVSSRNNDQIGADAAFVTGEKSVSYVWDAATYTYQPHPLSYPDMLPEDADLTPDKVACFGQFGNDSLFVKAFAHEIQQTLRMGAKEQKSSLQAYLNFVKSLNRTAVTRDNSLK</sequence>
<keyword evidence="2" id="KW-1185">Reference proteome</keyword>
<dbReference type="RefSeq" id="WP_191004903.1">
    <property type="nucleotide sequence ID" value="NZ_JACXAD010000008.1"/>
</dbReference>
<evidence type="ECO:0000313" key="2">
    <source>
        <dbReference type="Proteomes" id="UP000612233"/>
    </source>
</evidence>